<dbReference type="EMBL" id="MAHS01000009">
    <property type="protein sequence ID" value="OPB49367.1"/>
    <property type="molecule type" value="Genomic_DNA"/>
</dbReference>
<protein>
    <recommendedName>
        <fullName evidence="4">Restriction endonuclease</fullName>
    </recommendedName>
</protein>
<dbReference type="RefSeq" id="WP_078690658.1">
    <property type="nucleotide sequence ID" value="NZ_CP014339.1"/>
</dbReference>
<name>A0A494J5X4_9FLAO</name>
<accession>A0A494J5X4</accession>
<evidence type="ECO:0000313" key="2">
    <source>
        <dbReference type="EMBL" id="OPB49367.1"/>
    </source>
</evidence>
<reference evidence="2" key="2">
    <citation type="submission" date="2016-06" db="EMBL/GenBank/DDBJ databases">
        <authorList>
            <person name="Nicholson A.C."/>
        </authorList>
    </citation>
    <scope>NUCLEOTIDE SEQUENCE [LARGE SCALE GENOMIC DNA]</scope>
    <source>
        <strain evidence="2">E6809</strain>
    </source>
</reference>
<proteinExistence type="predicted"/>
<gene>
    <name evidence="1" type="ORF">AYC66_08985</name>
    <name evidence="2" type="ORF">BAY09_01120</name>
</gene>
<dbReference type="PANTHER" id="PTHR38733">
    <property type="entry name" value="PROTEIN MCRC"/>
    <property type="match status" value="1"/>
</dbReference>
<reference evidence="1 3" key="1">
    <citation type="submission" date="2016-02" db="EMBL/GenBank/DDBJ databases">
        <authorList>
            <person name="Nicholson A.C."/>
            <person name="Humrighouse B.W."/>
            <person name="Loparev V."/>
            <person name="Emery B."/>
            <person name="Graziano J."/>
            <person name="McQuiston J.R."/>
        </authorList>
    </citation>
    <scope>NUCLEOTIDE SEQUENCE [LARGE SCALE GENOMIC DNA]</scope>
    <source>
        <strain evidence="1 3">E6809</strain>
    </source>
</reference>
<evidence type="ECO:0000313" key="1">
    <source>
        <dbReference type="EMBL" id="AQX50804.1"/>
    </source>
</evidence>
<evidence type="ECO:0000313" key="3">
    <source>
        <dbReference type="Proteomes" id="UP000189738"/>
    </source>
</evidence>
<dbReference type="Proteomes" id="UP000189738">
    <property type="component" value="Chromosome"/>
</dbReference>
<sequence length="477" mass="56628">MKISLSEHCKFQVFQSVENPDKNRSYLSDLDFSLVKINNRKKLFTKVFPYHISESTTEKCYDLQANYYVGLDWLVQGKKFLQVEPKINKRLLEIYQTSIQKEIENAEDVKQEDKENETIVQASQNHQENLAQVDYLKMLLDVYASGISAKEIGDLLEIYWEDPKIKIEQKEDHLTPFLIVQFLSLLKVIVRKGLKKSYYKIQENLTNQVKGKILVGQHIKQNVFKNRFTTTYCEYQFFGEDNLENQFLKKTFEFCTSYVENQSQFFNDTKADIENLINYIRPTFQNISDFSKQNQLKHFKYNPFFKEYKDAIRIGNFILKQFSYNISSTTDTKIETPPFWIDMPRLFELYVYQKLLRANPNDSRIKYQFSTHGNYLDFLIKDGQNSIIIDTKYKLHYQHGQIHEDIRQVSGYARLKKVRKECNILDDTHIKCLIIYPTLEVVSESFTLDKIKEHLSEENEIKTYHEVYKLGIKLPVI</sequence>
<dbReference type="Pfam" id="PF10117">
    <property type="entry name" value="McrBC"/>
    <property type="match status" value="1"/>
</dbReference>
<dbReference type="REBASE" id="192723">
    <property type="entry name" value="Ean6809McrBCP"/>
</dbReference>
<evidence type="ECO:0008006" key="4">
    <source>
        <dbReference type="Google" id="ProtNLM"/>
    </source>
</evidence>
<dbReference type="InterPro" id="IPR019292">
    <property type="entry name" value="McrC"/>
</dbReference>
<dbReference type="EMBL" id="CP014339">
    <property type="protein sequence ID" value="AQX50804.1"/>
    <property type="molecule type" value="Genomic_DNA"/>
</dbReference>
<organism evidence="2">
    <name type="scientific">Elizabethkingia anophelis</name>
    <dbReference type="NCBI Taxonomy" id="1117645"/>
    <lineage>
        <taxon>Bacteria</taxon>
        <taxon>Pseudomonadati</taxon>
        <taxon>Bacteroidota</taxon>
        <taxon>Flavobacteriia</taxon>
        <taxon>Flavobacteriales</taxon>
        <taxon>Weeksellaceae</taxon>
        <taxon>Elizabethkingia</taxon>
    </lineage>
</organism>
<dbReference type="AlphaFoldDB" id="A0A494J5X4"/>
<dbReference type="PANTHER" id="PTHR38733:SF1">
    <property type="entry name" value="TYPE IV METHYL-DIRECTED RESTRICTION ENZYME ECOKMCRBC"/>
    <property type="match status" value="1"/>
</dbReference>